<evidence type="ECO:0000256" key="1">
    <source>
        <dbReference type="ARBA" id="ARBA00022741"/>
    </source>
</evidence>
<gene>
    <name evidence="3" type="ORF">SAMN05216564_10220</name>
</gene>
<keyword evidence="1" id="KW-0547">Nucleotide-binding</keyword>
<keyword evidence="2" id="KW-0067">ATP-binding</keyword>
<dbReference type="PANTHER" id="PTHR43637">
    <property type="entry name" value="UPF0273 PROTEIN TM_0370"/>
    <property type="match status" value="1"/>
</dbReference>
<name>A0A1H3FH77_9EURY</name>
<proteinExistence type="predicted"/>
<dbReference type="GO" id="GO:0005524">
    <property type="term" value="F:ATP binding"/>
    <property type="evidence" value="ECO:0007669"/>
    <property type="project" value="UniProtKB-KW"/>
</dbReference>
<evidence type="ECO:0000313" key="4">
    <source>
        <dbReference type="Proteomes" id="UP000199079"/>
    </source>
</evidence>
<accession>A0A1H3FH77</accession>
<dbReference type="GeneID" id="43838567"/>
<dbReference type="EMBL" id="FNPC01000002">
    <property type="protein sequence ID" value="SDX89479.1"/>
    <property type="molecule type" value="Genomic_DNA"/>
</dbReference>
<dbReference type="Gene3D" id="3.40.50.300">
    <property type="entry name" value="P-loop containing nucleotide triphosphate hydrolases"/>
    <property type="match status" value="1"/>
</dbReference>
<dbReference type="Proteomes" id="UP000199079">
    <property type="component" value="Unassembled WGS sequence"/>
</dbReference>
<dbReference type="InterPro" id="IPR027417">
    <property type="entry name" value="P-loop_NTPase"/>
</dbReference>
<dbReference type="AlphaFoldDB" id="A0A1H3FH77"/>
<protein>
    <submittedName>
        <fullName evidence="3">RecA-superfamily ATPase, KaiC/GvpD/RAD55 family</fullName>
    </submittedName>
</protein>
<dbReference type="RefSeq" id="WP_039399784.1">
    <property type="nucleotide sequence ID" value="NZ_FNPC01000002.1"/>
</dbReference>
<evidence type="ECO:0000256" key="2">
    <source>
        <dbReference type="ARBA" id="ARBA00022840"/>
    </source>
</evidence>
<reference evidence="4" key="1">
    <citation type="submission" date="2016-10" db="EMBL/GenBank/DDBJ databases">
        <authorList>
            <person name="Varghese N."/>
            <person name="Submissions S."/>
        </authorList>
    </citation>
    <scope>NUCLEOTIDE SEQUENCE [LARGE SCALE GENOMIC DNA]</scope>
    <source>
        <strain evidence="4">DC30,IBRC 10041,KCTC 4046</strain>
    </source>
</reference>
<dbReference type="PANTHER" id="PTHR43637:SF3">
    <property type="entry name" value="FLAGELLA-RELATED PROTEIN H-RELATED"/>
    <property type="match status" value="1"/>
</dbReference>
<dbReference type="OrthoDB" id="337234at2157"/>
<sequence>MSNVPFGVARLDSILGGGAPPGSVVLLSGESGAGAREFLYTSAAMNVLARADEELFDLYYGDLEDSSAVPPEVHYVSFTSGEAAIERELGYTMADEIAAAAADGIRFADLSTPYFQLSPIPRDWYHGEPSTIGDLGEREHHGDLLSELGEYLSAHAAGNLVVIDSVTDLVSSISEEMDWNDIAMVMKGLKKAAHHWGGLILLLVNEDTLTDTERGILMDSVGGTFRFTWETGGSQRARTMVVREFRGVLSRLEEENIIRFETEIHEGGFDITDVRKIR</sequence>
<keyword evidence="4" id="KW-1185">Reference proteome</keyword>
<organism evidence="3 4">
    <name type="scientific">Halopenitus persicus</name>
    <dbReference type="NCBI Taxonomy" id="1048396"/>
    <lineage>
        <taxon>Archaea</taxon>
        <taxon>Methanobacteriati</taxon>
        <taxon>Methanobacteriota</taxon>
        <taxon>Stenosarchaea group</taxon>
        <taxon>Halobacteria</taxon>
        <taxon>Halobacteriales</taxon>
        <taxon>Haloferacaceae</taxon>
        <taxon>Halopenitus</taxon>
    </lineage>
</organism>
<dbReference type="SUPFAM" id="SSF52540">
    <property type="entry name" value="P-loop containing nucleoside triphosphate hydrolases"/>
    <property type="match status" value="1"/>
</dbReference>
<evidence type="ECO:0000313" key="3">
    <source>
        <dbReference type="EMBL" id="SDX89479.1"/>
    </source>
</evidence>